<feature type="domain" description="Double Cache" evidence="2">
    <location>
        <begin position="61"/>
        <end position="210"/>
    </location>
</feature>
<proteinExistence type="predicted"/>
<evidence type="ECO:0000313" key="4">
    <source>
        <dbReference type="Proteomes" id="UP000515917"/>
    </source>
</evidence>
<feature type="transmembrane region" description="Helical" evidence="1">
    <location>
        <begin position="306"/>
        <end position="325"/>
    </location>
</feature>
<sequence length="384" mass="43712">MLNKASLNFYRAVLLIPFCVALLMMAAIFFGSNYLHDQSDKNTLLKKIPVSVAGAMRLNVENNTNKLAGLLKVLEGSAIFQDAFVRLDRTALLVASQGLFQRLKADHDVTHWYFMTPERQIFLRVHQPDHFGDIVERKTAIDAQRLNQVSSGVELGERGTFSIRVVLPWRDQQQRLLGYLELGMEVGKSLSNLQDLAGLNLFMLIEKKHLNRVKWEEGMRGLGQVPSWEQFPDVVLVGSTRHIDPRLLHYTRFARGGQTQSSFEVGIDNEWLSFSEVALHDAAGQAVGQWVVVNNFTEKYREQRQFAWQVLTALLVFGGASLLFAKHVVDRVYIRLTQTESERDQFKIKSQLDGLTGLANQVAFYRMLAQNMVHCRVDGGDWQF</sequence>
<dbReference type="SUPFAM" id="SSF103190">
    <property type="entry name" value="Sensory domain-like"/>
    <property type="match status" value="1"/>
</dbReference>
<dbReference type="EMBL" id="CP025781">
    <property type="protein sequence ID" value="QBC45459.1"/>
    <property type="molecule type" value="Genomic_DNA"/>
</dbReference>
<dbReference type="InterPro" id="IPR029150">
    <property type="entry name" value="dCache_3"/>
</dbReference>
<dbReference type="RefSeq" id="WP_130107964.1">
    <property type="nucleotide sequence ID" value="NZ_CP025781.1"/>
</dbReference>
<keyword evidence="1" id="KW-1133">Transmembrane helix</keyword>
<gene>
    <name evidence="3" type="ORF">C1H71_19285</name>
</gene>
<keyword evidence="1" id="KW-0472">Membrane</keyword>
<keyword evidence="1" id="KW-0812">Transmembrane</keyword>
<name>A0A7G3GEB0_9NEIS</name>
<dbReference type="KEGG" id="ifl:C1H71_19285"/>
<feature type="transmembrane region" description="Helical" evidence="1">
    <location>
        <begin position="12"/>
        <end position="35"/>
    </location>
</feature>
<evidence type="ECO:0000313" key="3">
    <source>
        <dbReference type="EMBL" id="QBC45459.1"/>
    </source>
</evidence>
<evidence type="ECO:0000256" key="1">
    <source>
        <dbReference type="SAM" id="Phobius"/>
    </source>
</evidence>
<dbReference type="AlphaFoldDB" id="A0A7G3GEB0"/>
<dbReference type="Proteomes" id="UP000515917">
    <property type="component" value="Chromosome"/>
</dbReference>
<organism evidence="3 4">
    <name type="scientific">Iodobacter fluviatilis</name>
    <dbReference type="NCBI Taxonomy" id="537"/>
    <lineage>
        <taxon>Bacteria</taxon>
        <taxon>Pseudomonadati</taxon>
        <taxon>Pseudomonadota</taxon>
        <taxon>Betaproteobacteria</taxon>
        <taxon>Neisseriales</taxon>
        <taxon>Chitinibacteraceae</taxon>
        <taxon>Iodobacter</taxon>
    </lineage>
</organism>
<evidence type="ECO:0000259" key="2">
    <source>
        <dbReference type="Pfam" id="PF14827"/>
    </source>
</evidence>
<protein>
    <recommendedName>
        <fullName evidence="2">Double Cache domain-containing protein</fullName>
    </recommendedName>
</protein>
<dbReference type="Pfam" id="PF14827">
    <property type="entry name" value="dCache_3"/>
    <property type="match status" value="1"/>
</dbReference>
<dbReference type="InterPro" id="IPR029151">
    <property type="entry name" value="Sensor-like_sf"/>
</dbReference>
<reference evidence="3 4" key="1">
    <citation type="submission" date="2018-01" db="EMBL/GenBank/DDBJ databases">
        <title>Genome sequence of Iodobacter sp. strain PCH194 isolated from Indian Trans-Himalaya.</title>
        <authorList>
            <person name="Kumar V."/>
            <person name="Thakur V."/>
            <person name="Kumar S."/>
            <person name="Singh D."/>
        </authorList>
    </citation>
    <scope>NUCLEOTIDE SEQUENCE [LARGE SCALE GENOMIC DNA]</scope>
    <source>
        <strain evidence="3 4">PCH194</strain>
    </source>
</reference>
<accession>A0A7G3GEB0</accession>
<keyword evidence="4" id="KW-1185">Reference proteome</keyword>